<dbReference type="AlphaFoldDB" id="A0A3S3UDM2"/>
<accession>A0A3S3UDM2</accession>
<proteinExistence type="predicted"/>
<dbReference type="Proteomes" id="UP000287853">
    <property type="component" value="Unassembled WGS sequence"/>
</dbReference>
<name>A0A3S3UDM2_9BACT</name>
<evidence type="ECO:0000313" key="2">
    <source>
        <dbReference type="Proteomes" id="UP000287853"/>
    </source>
</evidence>
<keyword evidence="2" id="KW-1185">Reference proteome</keyword>
<dbReference type="EMBL" id="MTKO01000028">
    <property type="protein sequence ID" value="RWX47739.1"/>
    <property type="molecule type" value="Genomic_DNA"/>
</dbReference>
<sequence length="35" mass="3959">MVLLTLKRSQGLLDSFHALFNDLHRGSKGEADKFI</sequence>
<comment type="caution">
    <text evidence="1">The sequence shown here is derived from an EMBL/GenBank/DDBJ whole genome shotgun (WGS) entry which is preliminary data.</text>
</comment>
<protein>
    <submittedName>
        <fullName evidence="1">Uncharacterized protein</fullName>
    </submittedName>
</protein>
<reference evidence="1 2" key="1">
    <citation type="submission" date="2017-01" db="EMBL/GenBank/DDBJ databases">
        <title>The cable genome- insights into the physiology and evolution of filamentous bacteria capable of sulfide oxidation via long distance electron transfer.</title>
        <authorList>
            <person name="Schreiber L."/>
            <person name="Bjerg J.T."/>
            <person name="Boggild A."/>
            <person name="Van De Vossenberg J."/>
            <person name="Meysman F."/>
            <person name="Nielsen L.P."/>
            <person name="Schramm A."/>
            <person name="Kjeldsen K.U."/>
        </authorList>
    </citation>
    <scope>NUCLEOTIDE SEQUENCE [LARGE SCALE GENOMIC DNA]</scope>
    <source>
        <strain evidence="1">MCF</strain>
    </source>
</reference>
<organism evidence="1 2">
    <name type="scientific">Candidatus Electrothrix aarhusensis</name>
    <dbReference type="NCBI Taxonomy" id="1859131"/>
    <lineage>
        <taxon>Bacteria</taxon>
        <taxon>Pseudomonadati</taxon>
        <taxon>Thermodesulfobacteriota</taxon>
        <taxon>Desulfobulbia</taxon>
        <taxon>Desulfobulbales</taxon>
        <taxon>Desulfobulbaceae</taxon>
        <taxon>Candidatus Electrothrix</taxon>
    </lineage>
</organism>
<evidence type="ECO:0000313" key="1">
    <source>
        <dbReference type="EMBL" id="RWX47739.1"/>
    </source>
</evidence>
<gene>
    <name evidence="1" type="ORF">H206_06976</name>
</gene>